<dbReference type="SUPFAM" id="SSF56935">
    <property type="entry name" value="Porins"/>
    <property type="match status" value="1"/>
</dbReference>
<feature type="signal peptide" evidence="13">
    <location>
        <begin position="1"/>
        <end position="17"/>
    </location>
</feature>
<feature type="domain" description="TonB-dependent receptor-like beta-barrel" evidence="14">
    <location>
        <begin position="319"/>
        <end position="790"/>
    </location>
</feature>
<evidence type="ECO:0000256" key="3">
    <source>
        <dbReference type="ARBA" id="ARBA00022452"/>
    </source>
</evidence>
<feature type="chain" id="PRO_5007157091" evidence="13">
    <location>
        <begin position="18"/>
        <end position="827"/>
    </location>
</feature>
<dbReference type="Proteomes" id="UP000058012">
    <property type="component" value="Unassembled WGS sequence"/>
</dbReference>
<evidence type="ECO:0000256" key="13">
    <source>
        <dbReference type="SAM" id="SignalP"/>
    </source>
</evidence>
<keyword evidence="7" id="KW-0406">Ion transport</keyword>
<evidence type="ECO:0000256" key="8">
    <source>
        <dbReference type="ARBA" id="ARBA00023077"/>
    </source>
</evidence>
<dbReference type="PROSITE" id="PS52016">
    <property type="entry name" value="TONB_DEPENDENT_REC_3"/>
    <property type="match status" value="1"/>
</dbReference>
<comment type="caution">
    <text evidence="16">The sequence shown here is derived from an EMBL/GenBank/DDBJ whole genome shotgun (WGS) entry which is preliminary data.</text>
</comment>
<keyword evidence="2 11" id="KW-0813">Transport</keyword>
<evidence type="ECO:0000256" key="7">
    <source>
        <dbReference type="ARBA" id="ARBA00023065"/>
    </source>
</evidence>
<keyword evidence="3 11" id="KW-1134">Transmembrane beta strand</keyword>
<evidence type="ECO:0000256" key="9">
    <source>
        <dbReference type="ARBA" id="ARBA00023136"/>
    </source>
</evidence>
<dbReference type="Gene3D" id="2.40.170.20">
    <property type="entry name" value="TonB-dependent receptor, beta-barrel domain"/>
    <property type="match status" value="2"/>
</dbReference>
<dbReference type="PANTHER" id="PTHR32552:SF81">
    <property type="entry name" value="TONB-DEPENDENT OUTER MEMBRANE RECEPTOR"/>
    <property type="match status" value="1"/>
</dbReference>
<evidence type="ECO:0000256" key="10">
    <source>
        <dbReference type="ARBA" id="ARBA00023237"/>
    </source>
</evidence>
<dbReference type="CDD" id="cd01347">
    <property type="entry name" value="ligand_gated_channel"/>
    <property type="match status" value="1"/>
</dbReference>
<dbReference type="AlphaFoldDB" id="A0A117UY30"/>
<evidence type="ECO:0000256" key="6">
    <source>
        <dbReference type="ARBA" id="ARBA00023004"/>
    </source>
</evidence>
<dbReference type="OrthoDB" id="9760333at2"/>
<dbReference type="InterPro" id="IPR039426">
    <property type="entry name" value="TonB-dep_rcpt-like"/>
</dbReference>
<evidence type="ECO:0000259" key="15">
    <source>
        <dbReference type="Pfam" id="PF07715"/>
    </source>
</evidence>
<evidence type="ECO:0000256" key="1">
    <source>
        <dbReference type="ARBA" id="ARBA00004571"/>
    </source>
</evidence>
<evidence type="ECO:0000313" key="17">
    <source>
        <dbReference type="Proteomes" id="UP000058012"/>
    </source>
</evidence>
<keyword evidence="10 11" id="KW-0998">Cell outer membrane</keyword>
<proteinExistence type="inferred from homology"/>
<evidence type="ECO:0000256" key="12">
    <source>
        <dbReference type="RuleBase" id="RU003357"/>
    </source>
</evidence>
<evidence type="ECO:0000256" key="11">
    <source>
        <dbReference type="PROSITE-ProRule" id="PRU01360"/>
    </source>
</evidence>
<evidence type="ECO:0000259" key="14">
    <source>
        <dbReference type="Pfam" id="PF00593"/>
    </source>
</evidence>
<protein>
    <submittedName>
        <fullName evidence="16">TonB-dependent receptor</fullName>
    </submittedName>
</protein>
<dbReference type="GO" id="GO:0006826">
    <property type="term" value="P:iron ion transport"/>
    <property type="evidence" value="ECO:0007669"/>
    <property type="project" value="UniProtKB-KW"/>
</dbReference>
<gene>
    <name evidence="16" type="ORF">AQZ52_07250</name>
</gene>
<keyword evidence="13" id="KW-0732">Signal</keyword>
<keyword evidence="16" id="KW-0675">Receptor</keyword>
<comment type="similarity">
    <text evidence="11 12">Belongs to the TonB-dependent receptor family.</text>
</comment>
<comment type="subcellular location">
    <subcellularLocation>
        <location evidence="1 11">Cell outer membrane</location>
        <topology evidence="1 11">Multi-pass membrane protein</topology>
    </subcellularLocation>
</comment>
<organism evidence="16 17">
    <name type="scientific">Novosphingobium fuchskuhlense</name>
    <dbReference type="NCBI Taxonomy" id="1117702"/>
    <lineage>
        <taxon>Bacteria</taxon>
        <taxon>Pseudomonadati</taxon>
        <taxon>Pseudomonadota</taxon>
        <taxon>Alphaproteobacteria</taxon>
        <taxon>Sphingomonadales</taxon>
        <taxon>Sphingomonadaceae</taxon>
        <taxon>Novosphingobium</taxon>
    </lineage>
</organism>
<evidence type="ECO:0000256" key="5">
    <source>
        <dbReference type="ARBA" id="ARBA00022692"/>
    </source>
</evidence>
<sequence length="827" mass="89794">MRLAGMTAAMISVPAFAQEASAPQAAGDAAAAPSTQEIVVTAQFRAQKLQDTPLAITAVNSAVLEARGQTDISQIAAQAPNVTLRAQPQSGGIGLIAFIRGIGQTDFNYALEPGVGIYVDDVYIPTLSSSLLDLMDLERVEVLRGPQGTLAGKNSIGGAIKLFSKKPNGEGGGYLQATYGSYNRIDVRGVADLKITDHLFARLSGATKNSDGYVKLLDYGLSHPNSNVPANTNQGNGIERGTLGGRSFSAGRLALRWEASPDIEVNIAADYTRERNDAGAQVLLYGGSPATTPEGLPWLKGKDGNAVPLSNAFVPYSTRFQQSGSATPAGYDPRFINYANFLDARTPTTQAPFKPYAATNQQNYDGWGVTGNVTAKLADNLSAVWISSFRRYKMSFGFDQDGSPVPVAQLDNILKHRAWSQELRLNGSFMDKRIEYTLGGFYFDQNGTYNARVDLNYAGIDFIHGPDSTPSTSKALFFNGTFHVTEAWGVTGGIRHTWDKKDYTYFRSNPDGTVPGPLPCEFFLGAPTAGPTGVGNSPNCLLIGLYNVTGQFKGERTDWRVETDYRFSPEVFAYASVATGYKGGGVNPRPFFGPSAGDCTKLPFGAPCNQITSFQPETLRTYEAGVKTDLFDRRLRFNASAFYNKYDNIILTLTRCHGFSPCLMPANVGKADVWGLEAETTIRPAEGFTLDGSLSYLHFKYKDTGTTNVPLTNVTPYTPKWNWSFGAQYDYALKAGKISVRFDGTYQSSIFTEAFNGADNLVDGRFLGNAKVTYTSPDKAWQLSGEVQNVFNKYYYNTIEDVKSSLGAITANPGLPRTWALTLKRTF</sequence>
<dbReference type="InterPro" id="IPR012910">
    <property type="entry name" value="Plug_dom"/>
</dbReference>
<keyword evidence="5 11" id="KW-0812">Transmembrane</keyword>
<dbReference type="PANTHER" id="PTHR32552">
    <property type="entry name" value="FERRICHROME IRON RECEPTOR-RELATED"/>
    <property type="match status" value="1"/>
</dbReference>
<name>A0A117UY30_9SPHN</name>
<evidence type="ECO:0000256" key="4">
    <source>
        <dbReference type="ARBA" id="ARBA00022496"/>
    </source>
</evidence>
<accession>A0A117UY30</accession>
<feature type="domain" description="TonB-dependent receptor plug" evidence="15">
    <location>
        <begin position="49"/>
        <end position="159"/>
    </location>
</feature>
<keyword evidence="8 12" id="KW-0798">TonB box</keyword>
<dbReference type="InterPro" id="IPR036942">
    <property type="entry name" value="Beta-barrel_TonB_sf"/>
</dbReference>
<dbReference type="InterPro" id="IPR000531">
    <property type="entry name" value="Beta-barrel_TonB"/>
</dbReference>
<keyword evidence="4" id="KW-0410">Iron transport</keyword>
<dbReference type="GO" id="GO:0009279">
    <property type="term" value="C:cell outer membrane"/>
    <property type="evidence" value="ECO:0007669"/>
    <property type="project" value="UniProtKB-SubCell"/>
</dbReference>
<dbReference type="STRING" id="1117702.AQZ52_07250"/>
<evidence type="ECO:0000256" key="2">
    <source>
        <dbReference type="ARBA" id="ARBA00022448"/>
    </source>
</evidence>
<dbReference type="EMBL" id="LLZS01000003">
    <property type="protein sequence ID" value="KUR72986.1"/>
    <property type="molecule type" value="Genomic_DNA"/>
</dbReference>
<keyword evidence="9 11" id="KW-0472">Membrane</keyword>
<dbReference type="Pfam" id="PF00593">
    <property type="entry name" value="TonB_dep_Rec_b-barrel"/>
    <property type="match status" value="1"/>
</dbReference>
<evidence type="ECO:0000313" key="16">
    <source>
        <dbReference type="EMBL" id="KUR72986.1"/>
    </source>
</evidence>
<keyword evidence="17" id="KW-1185">Reference proteome</keyword>
<dbReference type="Pfam" id="PF07715">
    <property type="entry name" value="Plug"/>
    <property type="match status" value="1"/>
</dbReference>
<reference evidence="16 17" key="1">
    <citation type="submission" date="2015-10" db="EMBL/GenBank/DDBJ databases">
        <title>Draft genome sequence of Novosphingobium fuchskuhlense DSM 25065 isolated from a surface water sample of the southwest basin of Lake Grosse Fuchskuhle.</title>
        <authorList>
            <person name="Ruckert C."/>
            <person name="Winkler A."/>
            <person name="Glaeser J."/>
            <person name="Grossart H.-P."/>
            <person name="Kalinowski J."/>
            <person name="Glaeser S."/>
        </authorList>
    </citation>
    <scope>NUCLEOTIDE SEQUENCE [LARGE SCALE GENOMIC DNA]</scope>
    <source>
        <strain evidence="16 17">FNE08-7</strain>
    </source>
</reference>
<keyword evidence="6" id="KW-0408">Iron</keyword>